<dbReference type="Proteomes" id="UP000663311">
    <property type="component" value="Segment"/>
</dbReference>
<keyword evidence="2" id="KW-1185">Reference proteome</keyword>
<sequence>MERRITYANAPALGDVRNMGEGDTLWLHANVNQRADWSRYADAIACAVSRGAEVRRRWGL</sequence>
<reference evidence="1" key="1">
    <citation type="submission" date="2020-07" db="EMBL/GenBank/DDBJ databases">
        <title>Complete genome sequence of Streptomyces phage Shady.</title>
        <authorList>
            <person name="Ortega C.A."/>
            <person name="Hernandez I."/>
            <person name="Guadalupe Vizoso-Pinto M."/>
            <person name="Clark J.D."/>
            <person name="Liu M."/>
            <person name="Burrowes B.H."/>
        </authorList>
    </citation>
    <scope>NUCLEOTIDE SEQUENCE</scope>
</reference>
<accession>A0A873WLD6</accession>
<protein>
    <submittedName>
        <fullName evidence="1">Uncharacterized protein</fullName>
    </submittedName>
</protein>
<evidence type="ECO:0000313" key="1">
    <source>
        <dbReference type="EMBL" id="QPB09792.1"/>
    </source>
</evidence>
<evidence type="ECO:0000313" key="2">
    <source>
        <dbReference type="Proteomes" id="UP000663311"/>
    </source>
</evidence>
<dbReference type="EMBL" id="MT701596">
    <property type="protein sequence ID" value="QPB09792.1"/>
    <property type="molecule type" value="Genomic_DNA"/>
</dbReference>
<organism evidence="1 2">
    <name type="scientific">Streptomyces phage Shady</name>
    <dbReference type="NCBI Taxonomy" id="2767585"/>
    <lineage>
        <taxon>Viruses</taxon>
        <taxon>Duplodnaviria</taxon>
        <taxon>Heunggongvirae</taxon>
        <taxon>Uroviricota</taxon>
        <taxon>Caudoviricetes</taxon>
        <taxon>Colingsworthviridae</taxon>
        <taxon>Shadyvirus</taxon>
        <taxon>Shadyvirus shady</taxon>
    </lineage>
</organism>
<name>A0A873WLD6_9CAUD</name>
<proteinExistence type="predicted"/>
<gene>
    <name evidence="1" type="ORF">CPT_Shady_031</name>
</gene>